<proteinExistence type="predicted"/>
<evidence type="ECO:0000256" key="1">
    <source>
        <dbReference type="SAM" id="Coils"/>
    </source>
</evidence>
<organism evidence="3 4">
    <name type="scientific">Marasmiellus scandens</name>
    <dbReference type="NCBI Taxonomy" id="2682957"/>
    <lineage>
        <taxon>Eukaryota</taxon>
        <taxon>Fungi</taxon>
        <taxon>Dikarya</taxon>
        <taxon>Basidiomycota</taxon>
        <taxon>Agaricomycotina</taxon>
        <taxon>Agaricomycetes</taxon>
        <taxon>Agaricomycetidae</taxon>
        <taxon>Agaricales</taxon>
        <taxon>Marasmiineae</taxon>
        <taxon>Omphalotaceae</taxon>
        <taxon>Marasmiellus</taxon>
    </lineage>
</organism>
<feature type="region of interest" description="Disordered" evidence="2">
    <location>
        <begin position="95"/>
        <end position="128"/>
    </location>
</feature>
<dbReference type="EMBL" id="JBANRG010000002">
    <property type="protein sequence ID" value="KAK7470532.1"/>
    <property type="molecule type" value="Genomic_DNA"/>
</dbReference>
<accession>A0ABR1K1S9</accession>
<gene>
    <name evidence="3" type="ORF">VKT23_001957</name>
</gene>
<evidence type="ECO:0000256" key="2">
    <source>
        <dbReference type="SAM" id="MobiDB-lite"/>
    </source>
</evidence>
<dbReference type="InterPro" id="IPR038966">
    <property type="entry name" value="TMA17"/>
</dbReference>
<keyword evidence="4" id="KW-1185">Reference proteome</keyword>
<comment type="caution">
    <text evidence="3">The sequence shown here is derived from an EMBL/GenBank/DDBJ whole genome shotgun (WGS) entry which is preliminary data.</text>
</comment>
<dbReference type="Proteomes" id="UP001498398">
    <property type="component" value="Unassembled WGS sequence"/>
</dbReference>
<dbReference type="PANTHER" id="PTHR40422:SF1">
    <property type="entry name" value="TRANSLATION MACHINERY-ASSOCIATED PROTEIN 17"/>
    <property type="match status" value="1"/>
</dbReference>
<keyword evidence="1" id="KW-0175">Coiled coil</keyword>
<evidence type="ECO:0008006" key="5">
    <source>
        <dbReference type="Google" id="ProtNLM"/>
    </source>
</evidence>
<sequence length="128" mass="14190">MDYTPRYAQPFTLSEAIALDVSTITEEIARLQNSLKHLNETQEFLKEAIGAESTDTVDPELTQAYEENQVVIGSQEERISILKLALTEKGVSTGTHYELAQAREPAKNPQPSSITDAEEEENSDGIHL</sequence>
<protein>
    <recommendedName>
        <fullName evidence="5">EKC/KEOPS complex subunit GON7</fullName>
    </recommendedName>
</protein>
<feature type="compositionally biased region" description="Acidic residues" evidence="2">
    <location>
        <begin position="116"/>
        <end position="128"/>
    </location>
</feature>
<reference evidence="3 4" key="1">
    <citation type="submission" date="2024-01" db="EMBL/GenBank/DDBJ databases">
        <title>A draft genome for the cacao thread blight pathogen Marasmiellus scandens.</title>
        <authorList>
            <person name="Baruah I.K."/>
            <person name="Leung J."/>
            <person name="Bukari Y."/>
            <person name="Amoako-Attah I."/>
            <person name="Meinhardt L.W."/>
            <person name="Bailey B.A."/>
            <person name="Cohen S.P."/>
        </authorList>
    </citation>
    <scope>NUCLEOTIDE SEQUENCE [LARGE SCALE GENOMIC DNA]</scope>
    <source>
        <strain evidence="3 4">GH-19</strain>
    </source>
</reference>
<evidence type="ECO:0000313" key="3">
    <source>
        <dbReference type="EMBL" id="KAK7470532.1"/>
    </source>
</evidence>
<dbReference type="PANTHER" id="PTHR40422">
    <property type="entry name" value="TRANSLATION MACHINERY-ASSOCIATED PROTEIN 17"/>
    <property type="match status" value="1"/>
</dbReference>
<feature type="coiled-coil region" evidence="1">
    <location>
        <begin position="21"/>
        <end position="48"/>
    </location>
</feature>
<name>A0ABR1K1S9_9AGAR</name>
<evidence type="ECO:0000313" key="4">
    <source>
        <dbReference type="Proteomes" id="UP001498398"/>
    </source>
</evidence>